<dbReference type="EMBL" id="QQST01000001">
    <property type="protein sequence ID" value="RDI70640.1"/>
    <property type="molecule type" value="Genomic_DNA"/>
</dbReference>
<keyword evidence="4" id="KW-1185">Reference proteome</keyword>
<gene>
    <name evidence="1" type="ORF">DWB78_02260</name>
    <name evidence="2" type="ORF">SAMN05216278_1635</name>
</gene>
<evidence type="ECO:0000313" key="4">
    <source>
        <dbReference type="Proteomes" id="UP000255421"/>
    </source>
</evidence>
<organism evidence="2 3">
    <name type="scientific">Halopelagius longus</name>
    <dbReference type="NCBI Taxonomy" id="1236180"/>
    <lineage>
        <taxon>Archaea</taxon>
        <taxon>Methanobacteriati</taxon>
        <taxon>Methanobacteriota</taxon>
        <taxon>Stenosarchaea group</taxon>
        <taxon>Halobacteria</taxon>
        <taxon>Halobacteriales</taxon>
        <taxon>Haloferacaceae</taxon>
    </lineage>
</organism>
<accession>A0A1H1B4L1</accession>
<dbReference type="EMBL" id="FNKQ01000002">
    <property type="protein sequence ID" value="SDQ46875.1"/>
    <property type="molecule type" value="Genomic_DNA"/>
</dbReference>
<reference evidence="3" key="1">
    <citation type="submission" date="2016-10" db="EMBL/GenBank/DDBJ databases">
        <authorList>
            <person name="Varghese N."/>
            <person name="Submissions S."/>
        </authorList>
    </citation>
    <scope>NUCLEOTIDE SEQUENCE [LARGE SCALE GENOMIC DNA]</scope>
    <source>
        <strain evidence="3">CGMCC 1.12397</strain>
    </source>
</reference>
<dbReference type="AlphaFoldDB" id="A0A1H1B4L1"/>
<name>A0A1H1B4L1_9EURY</name>
<reference evidence="2" key="2">
    <citation type="submission" date="2016-10" db="EMBL/GenBank/DDBJ databases">
        <authorList>
            <person name="de Groot N.N."/>
        </authorList>
    </citation>
    <scope>NUCLEOTIDE SEQUENCE [LARGE SCALE GENOMIC DNA]</scope>
    <source>
        <strain evidence="2">CGMCC 1.12397</strain>
    </source>
</reference>
<protein>
    <submittedName>
        <fullName evidence="2">Uncharacterized protein</fullName>
    </submittedName>
</protein>
<dbReference type="OrthoDB" id="351225at2157"/>
<proteinExistence type="predicted"/>
<evidence type="ECO:0000313" key="2">
    <source>
        <dbReference type="EMBL" id="SDQ46875.1"/>
    </source>
</evidence>
<reference evidence="1 4" key="3">
    <citation type="submission" date="2018-07" db="EMBL/GenBank/DDBJ databases">
        <title>Genome sequence of extremly halophilic archaeon Halopelagius longus strain BC12-B1.</title>
        <authorList>
            <person name="Zhang X."/>
        </authorList>
    </citation>
    <scope>NUCLEOTIDE SEQUENCE [LARGE SCALE GENOMIC DNA]</scope>
    <source>
        <strain evidence="1 4">BC12-B1</strain>
    </source>
</reference>
<evidence type="ECO:0000313" key="1">
    <source>
        <dbReference type="EMBL" id="RDI70640.1"/>
    </source>
</evidence>
<dbReference type="RefSeq" id="WP_092535635.1">
    <property type="nucleotide sequence ID" value="NZ_FNKQ01000002.1"/>
</dbReference>
<dbReference type="Proteomes" id="UP000199289">
    <property type="component" value="Unassembled WGS sequence"/>
</dbReference>
<sequence>MPREITLESEEWYVLCNWLRSRENKAMYALRSRSEEWEYVYELRRSIETQLGDAAETDATLRTVALSDASVAYLDRFLRRRALLLLFKPWRDRERRDVRRLRRQLLVRADTDG</sequence>
<evidence type="ECO:0000313" key="3">
    <source>
        <dbReference type="Proteomes" id="UP000199289"/>
    </source>
</evidence>
<dbReference type="Proteomes" id="UP000255421">
    <property type="component" value="Unassembled WGS sequence"/>
</dbReference>